<evidence type="ECO:0000313" key="6">
    <source>
        <dbReference type="Proteomes" id="UP001466933"/>
    </source>
</evidence>
<feature type="compositionally biased region" description="Basic and acidic residues" evidence="2">
    <location>
        <begin position="1251"/>
        <end position="1274"/>
    </location>
</feature>
<feature type="compositionally biased region" description="Polar residues" evidence="2">
    <location>
        <begin position="2574"/>
        <end position="2583"/>
    </location>
</feature>
<feature type="region of interest" description="Disordered" evidence="2">
    <location>
        <begin position="2212"/>
        <end position="2260"/>
    </location>
</feature>
<feature type="compositionally biased region" description="Polar residues" evidence="2">
    <location>
        <begin position="2243"/>
        <end position="2259"/>
    </location>
</feature>
<keyword evidence="6" id="KW-1185">Reference proteome</keyword>
<evidence type="ECO:0000313" key="5">
    <source>
        <dbReference type="EMBL" id="MEN2470491.1"/>
    </source>
</evidence>
<evidence type="ECO:0000256" key="2">
    <source>
        <dbReference type="SAM" id="MobiDB-lite"/>
    </source>
</evidence>
<feature type="coiled-coil region" evidence="1">
    <location>
        <begin position="2933"/>
        <end position="2988"/>
    </location>
</feature>
<sequence>MPQILVIRLHPDTPIGGTRFSDFLTGLKISAFDLSVGDPNVGQHIGDAVFVAPAAPPIPDPGTTIVQHYTPPIPPLPLTIYAESEATAVIPITLPAGYKEYVTPDVRLEISRGGTKIASKLVYYDVNVVTVGALPAPATYPAIPASEVGIYLPLPRPLSPGLAQIDLSQGQAPDFESLKTAVQTVLAADQGPVPAITDITPAQATHIANEIIWGPQDPLPAAPVSGTTGFDDLGALYTNPPNDGTIGNQLEQNRQQFEGNLNSYYATHNANVDRLARYTFALGCAMACEKMSIDAETALLVFPVNPGVPSPTTTISSADVVLVQSGGGTLAPAFKVPAEYFYALGVMLPMQMPAKQRYQLACRDNEERTLPALTSAVDAGTISDSLAVNPAQAARRIAALVPGVQYDATAPHCEVDATLTPLVNDWLAYPSAANWRDYHPGDDTVGFWTPEIAAQPNAYLSLDLAAVTNDHQPLIAAIRAIPVTSVSQLSLMSVTDWNNLFGTPPNIVLLPPFTAPGTAQARVAAFIRRVQKFFAVGFGIATLPSAAAPAAPVLDLPTADVIADWVSAYQALVGGTFSFGAGALVDANVTAAAQTALPGDPSAQAWLVQRVTVLNALCQLAGVASNVMPPVPSLAFSIAEALYARGFTSAMDINRLNQADFADAMRGTVAFDQANAIWSAAGGVNPPAPPPPGPFQPVNPGGLENCVPPCYLSPTGTVEYLHELLRLSENSTCATPAAPPDQGRPTLKEAMAARRSDPGLLDVSAANAMTPLPLVDIVIEQLENLVAPPASGSVYNTAEHHLNDHKLCSADECADVVENTDKCQPPASVFRALSEFNSPATPVANRAAYDALKTDFSSPALPYAQPLDVNRAYLDALSSCRFAAMRGFRKEITEFALDPTVVAPTFQSHLWRYPVKIDIGIEYLGINPEEYALLFTHDIALVPTPGQLVLYELYGFPVANPGGFNWVDVVLRLPEFLKRTGLTYCELVELQKSNCFRFAVVQQQRQRDTNAPAGTDATSGGDNPGLLPACEPCCPEHYRIVFQDPKNPLDALRFLAVYLRLWRKLGAVCGARYTFTQLCDICEVLQLFIGGSINPDFIRQLASFQILRDQFSLRLTDGTAPKGAHGADRTHLLALWAAAPPAAKWNWAVRQLVDRVMRYSQTRIDHCPKRPPHFIKLLVENLDSLSALAGFSTTVAKDSWHAVPTHTLRFAEVLAKITASRFGIGELLYLFSVEPHLDGDDPFPLQDANESLDHPFDLPEEESRQNHVRNEEGAQGHSLDALRKKLLAVAVDESEIHDWTWHRIESALKMEFGYAVPPGGTDYLTSLGKHFFPRTLERAGVAVGATDRQYRTPLTTASPDMWNTPAEGPFRFDAATSELYTQLPLSDRAVIEKLVHVRDLTLDEQHAVQNLLAMPRVDLAPFAMLFPDFAAAEQHLIAEHDEERRWHWFRERFALMVKRCHVIAAHLVGHVGAVASASLCGCTDAPLPHETQTAWLMLRHLFGDENRGLTSWENDSGAIPDVMWKPLPSGGAFAALLGLVGTGLMGEFHTSGGELVWRELRANMRAFDTEKNEKNAPLPTILPALELSLSPEQLKLFGVRNGFAIQNRRGTELGGAAGFHIKWRGVLMVDEEGRYHFEAGVPRGNAAKENGEGGEDARECNPERRWRVTLSRGQKTWAVLSHHWKDEPGESGSTLHLKSGAYNLEVEFFQNEPQFAGEDDVRPLHTGFEVKYSGADTHGQLVVLPLDKLFCTSKDEQLIGKMSFPKGSSVAEYLYLRYTSTLRDIRRTYQRAFKALLFAHRFALTGHPAKPFGQSELGYMFAHADLFAGVSYYRNPGFVRHAANFDMNLLPLLDYYQPPAASQDQRTLPSSQRTQALFDWWERMFDYSRMRGSTDEREDESGKKTWARARPVWLLFEQAAEKQPDNPAQLLRHLDVDLDHAPCVLSYFSTQTTPVYKIDSDDLRDDRWAVRVWHADHWIDELVERCPPNDIRLARPDLWASDDPGALVPGEAQTGNVNLVRLFENAMIEPDEPDLRRYNDLQKINDCLRVHARAHLLAYLCGMNRVPLPWGGYAKSPEALSALLLIDVEAGFCERASRIEEGITAVQTFVQRARLGLEDWAIGPSFLSLWKNVFASYRVWESCRCRTLYRENWIAWDELRKARRIEAFQFLEDQLRRSTLTLAAPGGLEYWAASLPPAHPAVELLQQGTPSSLRLLTPPREGLGVLGTPERDARPSWLAPDSGTPQGTPQGSNNPSSPTIARVADTRAAGAVVATSASSTSPAAASDKPPFWIEAAIRLGVRFIRVAAGGVPPAAAAFVPSDFHAEPGCCTECGCAHPPLVDEYYFWLVPAQTFDEPFQDEYYDPSEQISLYWHDPQQIPTLLDWKPESAVRLAWCRVHNGEFKQPRHSAGLVKLSTGATPDLTYVGRLDDSLTFAVTGGIAPTPVGYNGTEAPGFRYDMAVDRCVTLPLVADPTPVASSCPAGLPAYPYFVFVEPGERLFVESMFSPSIEIADALRCHCHFEPALKWYELVRNPLQSDNMWVHCSTGNQPGGGTLGTVDVAGQPADVAVAEQPSATHESSTDGGDVPGPGRAPLDMCCDSTNISAQTARDRAIVLAYAETLVEWARALMRKNSRESAQEARLILDTASAILGPCPPTVHNPSRPHKQTVATFVPLNPPLNPRLMQLYCHVRDGLSLVHRCLSDKRLRNPDVAGACGSPYWGQDPCCCDPAPHRPCDEPVCCEDDAWCHPLTQYRFVVLMQKARECVGHLREMGTALLGAFERGDGEYLAQMHARHETELADMTVDIRQQQWREADWQVQALRKGKEVQQTNRRYTKRLIDVGLINGELDYQDNMNNEIGLRTTATEIEAVAEAMELIPDLFVGFPCEETWLPLGTKLAGMFKTIARITNEIGEIAGLNAQLDLTQAGWQRRLDEWVHQVEVLDLEIEQMEIQILAAERKAHETLLELNLHQQSLEQSRERLNLLRDKFTSHELWLYLQKEGMAMYWQMYELAQHVVRQAQRAFNFELGFTGRNFLPCESWNGLQEGLLAGDKLQLALDRMEKEYLQCHQREYELTKHVSLALHFPLQFLQLRLTGYCEIEIPEWMFDMDYPGQYMRRLKSVSVTIPCVTGPYTGVHCKLTLLHSWTRIDPCLPCPVTHCCNDKPKGACGCRHPLHEHYEAGCCDPRGVKLYGAREAIATSSGRNDAGLFELNFHDDRHLPFEYAGAVSCWRIELPQESNYFDLDTLADTVLHLNYTSREGGTALRDAARAAIRERLPGNGWIYLDVHRDFPDVWEQLRRSRSAMQDGVRRRSVDDAHPGGVMTLPVSRRLFPYLPGDPSIKVTKVAVLFDSSHCCEQECPHIDACPCAHEVKRGSHLVEVTVDHPDSECSPDEFEIECRSSVDWPGLYHGSGELRIAPLDNCHPGHTMTLNFADRICGLERVFVLCRYEVIERCCETVRPGSSFDVHEGGCHDCA</sequence>
<protein>
    <submittedName>
        <fullName evidence="5">Neuraminidase-like domain-containing protein</fullName>
    </submittedName>
</protein>
<dbReference type="RefSeq" id="WP_343491953.1">
    <property type="nucleotide sequence ID" value="NZ_JBCPYA010000003.1"/>
</dbReference>
<evidence type="ECO:0000259" key="4">
    <source>
        <dbReference type="Pfam" id="PF20220"/>
    </source>
</evidence>
<feature type="domain" description="Tc toxin complex TcA C-terminal TcB-binding" evidence="3">
    <location>
        <begin position="2953"/>
        <end position="3258"/>
    </location>
</feature>
<accession>A0ABU9WFV7</accession>
<dbReference type="Pfam" id="PF20220">
    <property type="entry name" value="ABC_toxin_N"/>
    <property type="match status" value="1"/>
</dbReference>
<dbReference type="InterPro" id="IPR040840">
    <property type="entry name" value="TcA_TcB_BD"/>
</dbReference>
<dbReference type="Proteomes" id="UP001466933">
    <property type="component" value="Unassembled WGS sequence"/>
</dbReference>
<keyword evidence="1" id="KW-0175">Coiled coil</keyword>
<dbReference type="EMBL" id="JBCPYA010000003">
    <property type="protein sequence ID" value="MEN2470491.1"/>
    <property type="molecule type" value="Genomic_DNA"/>
</dbReference>
<evidence type="ECO:0000256" key="1">
    <source>
        <dbReference type="SAM" id="Coils"/>
    </source>
</evidence>
<dbReference type="InterPro" id="IPR046839">
    <property type="entry name" value="ABC_toxin_N"/>
</dbReference>
<dbReference type="Pfam" id="PF18276">
    <property type="entry name" value="TcA_TcB_BD"/>
    <property type="match status" value="1"/>
</dbReference>
<evidence type="ECO:0000259" key="3">
    <source>
        <dbReference type="Pfam" id="PF18276"/>
    </source>
</evidence>
<gene>
    <name evidence="5" type="ORF">VOI36_11330</name>
</gene>
<proteinExistence type="predicted"/>
<feature type="region of interest" description="Disordered" evidence="2">
    <location>
        <begin position="1242"/>
        <end position="1276"/>
    </location>
</feature>
<feature type="domain" description="ABC toxin N-terminal" evidence="4">
    <location>
        <begin position="2048"/>
        <end position="2163"/>
    </location>
</feature>
<organism evidence="5 6">
    <name type="scientific">Burkholderia theae</name>
    <dbReference type="NCBI Taxonomy" id="3143496"/>
    <lineage>
        <taxon>Bacteria</taxon>
        <taxon>Pseudomonadati</taxon>
        <taxon>Pseudomonadota</taxon>
        <taxon>Betaproteobacteria</taxon>
        <taxon>Burkholderiales</taxon>
        <taxon>Burkholderiaceae</taxon>
        <taxon>Burkholderia</taxon>
    </lineage>
</organism>
<feature type="region of interest" description="Disordered" evidence="2">
    <location>
        <begin position="2571"/>
        <end position="2591"/>
    </location>
</feature>
<reference evidence="5 6" key="1">
    <citation type="submission" date="2024-05" db="EMBL/GenBank/DDBJ databases">
        <title>Burkholderia sp. Nov. a novel bacteria isolated from rhizosphere soil of Camellia sinensis.</title>
        <authorList>
            <person name="Dong Y."/>
        </authorList>
    </citation>
    <scope>NUCLEOTIDE SEQUENCE [LARGE SCALE GENOMIC DNA]</scope>
    <source>
        <strain evidence="5 6">GS2Y</strain>
    </source>
</reference>
<name>A0ABU9WFV7_9BURK</name>
<comment type="caution">
    <text evidence="5">The sequence shown here is derived from an EMBL/GenBank/DDBJ whole genome shotgun (WGS) entry which is preliminary data.</text>
</comment>